<evidence type="ECO:0000313" key="2">
    <source>
        <dbReference type="EMBL" id="ALO15282.1"/>
    </source>
</evidence>
<keyword evidence="1" id="KW-0812">Transmembrane</keyword>
<feature type="transmembrane region" description="Helical" evidence="1">
    <location>
        <begin position="237"/>
        <end position="258"/>
    </location>
</feature>
<dbReference type="Pfam" id="PF11345">
    <property type="entry name" value="DUF3147"/>
    <property type="match status" value="2"/>
</dbReference>
<feature type="transmembrane region" description="Helical" evidence="1">
    <location>
        <begin position="65"/>
        <end position="83"/>
    </location>
</feature>
<feature type="transmembrane region" description="Helical" evidence="1">
    <location>
        <begin position="33"/>
        <end position="53"/>
    </location>
</feature>
<feature type="transmembrane region" description="Helical" evidence="1">
    <location>
        <begin position="181"/>
        <end position="200"/>
    </location>
</feature>
<dbReference type="AlphaFoldDB" id="A0A0S2HZ70"/>
<keyword evidence="3" id="KW-1185">Reference proteome</keyword>
<feature type="transmembrane region" description="Helical" evidence="1">
    <location>
        <begin position="115"/>
        <end position="133"/>
    </location>
</feature>
<keyword evidence="1" id="KW-0472">Membrane</keyword>
<dbReference type="STRING" id="1307839.L21SP5_01639"/>
<name>A0A0S2HZ70_9BACT</name>
<dbReference type="EMBL" id="CP013118">
    <property type="protein sequence ID" value="ALO15282.1"/>
    <property type="molecule type" value="Genomic_DNA"/>
</dbReference>
<dbReference type="KEGG" id="blq:L21SP5_01639"/>
<organism evidence="2 3">
    <name type="scientific">Salinivirga cyanobacteriivorans</name>
    <dbReference type="NCBI Taxonomy" id="1307839"/>
    <lineage>
        <taxon>Bacteria</taxon>
        <taxon>Pseudomonadati</taxon>
        <taxon>Bacteroidota</taxon>
        <taxon>Bacteroidia</taxon>
        <taxon>Bacteroidales</taxon>
        <taxon>Salinivirgaceae</taxon>
        <taxon>Salinivirga</taxon>
    </lineage>
</organism>
<protein>
    <submittedName>
        <fullName evidence="2">Uncharacterized protein</fullName>
    </submittedName>
</protein>
<sequence length="262" mass="28802">MELPVFQILQSFFIAGFWIAGATLLAEKLGSKAGGAIANLPSTILVSLVYVAIVRNPEYASEAALAAPLGMAVNTLFLFLFIVMLKFNLIWALLTSLAFWFAMAGTISLVGNITVFFSLSFYFIAMGSAFYLLEYRLKIPSAGKQTRTFRWWALFVRALFAGTVVASTVIISTFANSFWTGIFSTFPAVMLSTMTILTISQGAKFARAVGKTMVLASINIVIYAIAIHYFYPTVGVLLGTIISFLIALLFIVLIRPYLLRMR</sequence>
<reference evidence="2 3" key="1">
    <citation type="submission" date="2015-11" db="EMBL/GenBank/DDBJ databases">
        <title>Description and complete genome sequence of a novel strain predominating in hypersaline microbial mats and representing a new family of the Bacteriodetes phylum.</title>
        <authorList>
            <person name="Spring S."/>
            <person name="Bunk B."/>
            <person name="Sproer C."/>
            <person name="Klenk H.-P."/>
        </authorList>
    </citation>
    <scope>NUCLEOTIDE SEQUENCE [LARGE SCALE GENOMIC DNA]</scope>
    <source>
        <strain evidence="2 3">L21-Spi-D4</strain>
    </source>
</reference>
<dbReference type="RefSeq" id="WP_057952753.1">
    <property type="nucleotide sequence ID" value="NZ_CP013118.1"/>
</dbReference>
<feature type="transmembrane region" description="Helical" evidence="1">
    <location>
        <begin position="212"/>
        <end position="231"/>
    </location>
</feature>
<gene>
    <name evidence="2" type="ORF">L21SP5_01639</name>
</gene>
<accession>A0A0S2HZ70</accession>
<dbReference type="InterPro" id="IPR021493">
    <property type="entry name" value="DUF3147"/>
</dbReference>
<feature type="transmembrane region" description="Helical" evidence="1">
    <location>
        <begin position="90"/>
        <end position="109"/>
    </location>
</feature>
<feature type="transmembrane region" description="Helical" evidence="1">
    <location>
        <begin position="6"/>
        <end position="26"/>
    </location>
</feature>
<evidence type="ECO:0000313" key="3">
    <source>
        <dbReference type="Proteomes" id="UP000064893"/>
    </source>
</evidence>
<feature type="transmembrane region" description="Helical" evidence="1">
    <location>
        <begin position="154"/>
        <end position="175"/>
    </location>
</feature>
<evidence type="ECO:0000256" key="1">
    <source>
        <dbReference type="SAM" id="Phobius"/>
    </source>
</evidence>
<dbReference type="OrthoDB" id="5457281at2"/>
<proteinExistence type="predicted"/>
<dbReference type="Proteomes" id="UP000064893">
    <property type="component" value="Chromosome"/>
</dbReference>
<keyword evidence="1" id="KW-1133">Transmembrane helix</keyword>